<evidence type="ECO:0000256" key="2">
    <source>
        <dbReference type="ARBA" id="ARBA00009943"/>
    </source>
</evidence>
<keyword evidence="7" id="KW-0961">Cell wall biogenesis/degradation</keyword>
<dbReference type="EC" id="2.3.2.16" evidence="8"/>
<dbReference type="PANTHER" id="PTHR36174">
    <property type="entry name" value="LIPID II:GLYCINE GLYCYLTRANSFERASE"/>
    <property type="match status" value="1"/>
</dbReference>
<evidence type="ECO:0000256" key="8">
    <source>
        <dbReference type="ARBA" id="ARBA00039074"/>
    </source>
</evidence>
<name>A0A8D5ZM28_9BACL</name>
<evidence type="ECO:0000256" key="9">
    <source>
        <dbReference type="ARBA" id="ARBA00040679"/>
    </source>
</evidence>
<evidence type="ECO:0000256" key="5">
    <source>
        <dbReference type="ARBA" id="ARBA00022984"/>
    </source>
</evidence>
<keyword evidence="13" id="KW-1185">Reference proteome</keyword>
<protein>
    <recommendedName>
        <fullName evidence="9">Lipid II:glycine glycyltransferase</fullName>
        <ecNumber evidence="8">2.3.2.16</ecNumber>
    </recommendedName>
    <alternativeName>
        <fullName evidence="10">Factor essential for expression of methicillin resistance X</fullName>
    </alternativeName>
</protein>
<evidence type="ECO:0000256" key="11">
    <source>
        <dbReference type="ARBA" id="ARBA00048654"/>
    </source>
</evidence>
<dbReference type="InterPro" id="IPR003447">
    <property type="entry name" value="FEMABX"/>
</dbReference>
<dbReference type="GO" id="GO:0009252">
    <property type="term" value="P:peptidoglycan biosynthetic process"/>
    <property type="evidence" value="ECO:0007669"/>
    <property type="project" value="UniProtKB-KW"/>
</dbReference>
<dbReference type="SUPFAM" id="SSF55729">
    <property type="entry name" value="Acyl-CoA N-acyltransferases (Nat)"/>
    <property type="match status" value="2"/>
</dbReference>
<dbReference type="PROSITE" id="PS51191">
    <property type="entry name" value="FEMABX"/>
    <property type="match status" value="1"/>
</dbReference>
<dbReference type="InterPro" id="IPR016181">
    <property type="entry name" value="Acyl_CoA_acyltransferase"/>
</dbReference>
<keyword evidence="4" id="KW-0133">Cell shape</keyword>
<dbReference type="InterPro" id="IPR050644">
    <property type="entry name" value="PG_Glycine_Bridge_Synth"/>
</dbReference>
<dbReference type="Pfam" id="PF02388">
    <property type="entry name" value="FemAB"/>
    <property type="match status" value="2"/>
</dbReference>
<organism evidence="12 13">
    <name type="scientific">Polycladomyces abyssicola</name>
    <dbReference type="NCBI Taxonomy" id="1125966"/>
    <lineage>
        <taxon>Bacteria</taxon>
        <taxon>Bacillati</taxon>
        <taxon>Bacillota</taxon>
        <taxon>Bacilli</taxon>
        <taxon>Bacillales</taxon>
        <taxon>Thermoactinomycetaceae</taxon>
        <taxon>Polycladomyces</taxon>
    </lineage>
</organism>
<dbReference type="AlphaFoldDB" id="A0A8D5ZM28"/>
<dbReference type="RefSeq" id="WP_212774475.1">
    <property type="nucleotide sequence ID" value="NZ_AP024601.1"/>
</dbReference>
<evidence type="ECO:0000256" key="6">
    <source>
        <dbReference type="ARBA" id="ARBA00023315"/>
    </source>
</evidence>
<evidence type="ECO:0000256" key="4">
    <source>
        <dbReference type="ARBA" id="ARBA00022960"/>
    </source>
</evidence>
<sequence>MEVKTVQKEEYLSFIENHPLANFMQYPSWAEVKKDWQHDLLGWFEEDGKMVGCALVLYRKMPALNKFLAYIPRGPLIDWNAKNIKDWFFPLFDHLKVRNVFTVKMDPPVVRAKWHARTIQSYIRDIRTHGLKGKTLTDLGPDWQDPAADYVQQVLTEMGWKKKSPEEGFSTVQPQFEYRLNLKDRTLDEVWKGFRRSWRQNIRKAEKEQVVVTVGEEQDLDAYYDLLKATAERKQFGVRNYAYFQQMFRALKQDDADRIRLYLAIWNDRLLSAALMLHTAGHVWVLYGASHHENRDKMPNYALHWRMIQDAHRMGAHTYDFRGISPSLDAESPLFGLLNFELGFRGEACQLIGEWDYPLQPMLYWAFDMYMRKR</sequence>
<reference evidence="12" key="1">
    <citation type="journal article" date="2013" name="Int. J. Syst. Evol. Microbiol.">
        <title>Polycladomyces abyssicola gen. nov., sp. nov., a thermophilic filamentous bacterium isolated from hemipelagic sediment.</title>
        <authorList>
            <person name="Tsubouchi T."/>
            <person name="Shimane Y."/>
            <person name="Mori K."/>
            <person name="Usui K."/>
            <person name="Hiraki T."/>
            <person name="Tame A."/>
            <person name="Uematsu K."/>
            <person name="Maruyama T."/>
            <person name="Hatada Y."/>
        </authorList>
    </citation>
    <scope>NUCLEOTIDE SEQUENCE</scope>
    <source>
        <strain evidence="12">JIR-001</strain>
    </source>
</reference>
<dbReference type="Proteomes" id="UP000677436">
    <property type="component" value="Chromosome"/>
</dbReference>
<comment type="similarity">
    <text evidence="2">Belongs to the FemABX family.</text>
</comment>
<dbReference type="EMBL" id="AP024601">
    <property type="protein sequence ID" value="BCU81210.1"/>
    <property type="molecule type" value="Genomic_DNA"/>
</dbReference>
<keyword evidence="5" id="KW-0573">Peptidoglycan synthesis</keyword>
<evidence type="ECO:0000256" key="10">
    <source>
        <dbReference type="ARBA" id="ARBA00042933"/>
    </source>
</evidence>
<keyword evidence="3" id="KW-0808">Transferase</keyword>
<comment type="subcellular location">
    <subcellularLocation>
        <location evidence="1">Cytoplasm</location>
    </subcellularLocation>
</comment>
<evidence type="ECO:0000313" key="12">
    <source>
        <dbReference type="EMBL" id="BCU81210.1"/>
    </source>
</evidence>
<gene>
    <name evidence="12" type="ORF">JIR001_09930</name>
</gene>
<dbReference type="GO" id="GO:0005737">
    <property type="term" value="C:cytoplasm"/>
    <property type="evidence" value="ECO:0007669"/>
    <property type="project" value="UniProtKB-SubCell"/>
</dbReference>
<proteinExistence type="inferred from homology"/>
<dbReference type="Gene3D" id="3.40.630.30">
    <property type="match status" value="2"/>
</dbReference>
<dbReference type="GO" id="GO:0008360">
    <property type="term" value="P:regulation of cell shape"/>
    <property type="evidence" value="ECO:0007669"/>
    <property type="project" value="UniProtKB-KW"/>
</dbReference>
<comment type="catalytic activity">
    <reaction evidence="11">
        <text>beta-D-GlcNAc-(1-&gt;4)-Mur2Ac(oyl-L-Ala-D-isoglutaminyl-L-Lys-D-Ala-D-Ala)-di-trans,octa-cis-undecaprenyl diphosphate + glycyl-tRNA(Gly) = beta-D-GlcNAc-(1-&gt;4)-Mur2Ac(oyl-L-Ala-D-isoglutaminyl-L-Lys-(N(6)-Gly)-D-Ala-D-Ala)-di-trans,octa-cis-undecaprenyl diphosphate + tRNA(Gly) + H(+)</text>
        <dbReference type="Rhea" id="RHEA:30435"/>
        <dbReference type="Rhea" id="RHEA-COMP:9664"/>
        <dbReference type="Rhea" id="RHEA-COMP:9683"/>
        <dbReference type="ChEBI" id="CHEBI:15378"/>
        <dbReference type="ChEBI" id="CHEBI:62233"/>
        <dbReference type="ChEBI" id="CHEBI:62234"/>
        <dbReference type="ChEBI" id="CHEBI:78442"/>
        <dbReference type="ChEBI" id="CHEBI:78522"/>
        <dbReference type="EC" id="2.3.2.16"/>
    </reaction>
</comment>
<evidence type="ECO:0000256" key="1">
    <source>
        <dbReference type="ARBA" id="ARBA00004496"/>
    </source>
</evidence>
<accession>A0A8D5ZM28</accession>
<evidence type="ECO:0000256" key="7">
    <source>
        <dbReference type="ARBA" id="ARBA00023316"/>
    </source>
</evidence>
<keyword evidence="6" id="KW-0012">Acyltransferase</keyword>
<dbReference type="PANTHER" id="PTHR36174:SF1">
    <property type="entry name" value="LIPID II:GLYCINE GLYCYLTRANSFERASE"/>
    <property type="match status" value="1"/>
</dbReference>
<evidence type="ECO:0000313" key="13">
    <source>
        <dbReference type="Proteomes" id="UP000677436"/>
    </source>
</evidence>
<dbReference type="GO" id="GO:0016755">
    <property type="term" value="F:aminoacyltransferase activity"/>
    <property type="evidence" value="ECO:0007669"/>
    <property type="project" value="InterPro"/>
</dbReference>
<dbReference type="KEGG" id="pabs:JIR001_09930"/>
<evidence type="ECO:0000256" key="3">
    <source>
        <dbReference type="ARBA" id="ARBA00022679"/>
    </source>
</evidence>
<dbReference type="GO" id="GO:0071555">
    <property type="term" value="P:cell wall organization"/>
    <property type="evidence" value="ECO:0007669"/>
    <property type="project" value="UniProtKB-KW"/>
</dbReference>
<reference evidence="12" key="2">
    <citation type="journal article" date="2021" name="Microbiol. Resour. Announc.">
        <title>Complete Genome Sequence of Polycladomyces abyssicola JIR-001T, Isolated from Hemipelagic Sediment in Deep Seawater.</title>
        <authorList>
            <person name="Tsubouchi T."/>
            <person name="Kaneko Y."/>
        </authorList>
    </citation>
    <scope>NUCLEOTIDE SEQUENCE</scope>
    <source>
        <strain evidence="12">JIR-001</strain>
    </source>
</reference>